<dbReference type="AlphaFoldDB" id="A0ABD4SZF0"/>
<feature type="transmembrane region" description="Helical" evidence="7">
    <location>
        <begin position="374"/>
        <end position="395"/>
    </location>
</feature>
<feature type="transmembrane region" description="Helical" evidence="7">
    <location>
        <begin position="6"/>
        <end position="23"/>
    </location>
</feature>
<sequence>MDIADILLWLIVFSCGLIFWQSLRVSGVKSLWFWVSGGLLILLGLGWNDPTLLGIALLLWAVFLLAPLLGFAQVQRWIRQGDYLRARRWMQGLRLLHPSDSWLQYPRICSAILFAQGGQVQLAHQQLKGLERSLNPLALEAHALVFALEGHWQNCLQWLDQLPAAKHKSLTFSISYCRALVETGQCDQFSAYVEQIAPLLRQNSREVHLLKVVVLALGGQYRSLGQILQRTPLTSDVQRYWLATAAMTGGQTQLALQQFQILLQQTQDPFLHQSIQARIAQPLPAIAPYLSAQTRQILHRIAPEPPQSQRYDFGQRTREFAGMTWLLIGANLAMFTLEVQQGGSQDSATLYQLGGLWPPAVWAGEYWRLVAANFLHSGPVHLGMNMLGLLVLGPFVEKSLGVIRYSLVYAGSGLGAALCIAYLPKFIAVEPEFTVGASGAVMGLVGAIAAITLWGWLVERLSLAGRRFRTVLLMIGIQLAFDLSLENISITGHLSGLASGFLLTLSIILVFGFRGVSSG</sequence>
<feature type="domain" description="Peptidase S54 rhomboid" evidence="8">
    <location>
        <begin position="364"/>
        <end position="505"/>
    </location>
</feature>
<keyword evidence="4" id="KW-0378">Hydrolase</keyword>
<dbReference type="Pfam" id="PF01694">
    <property type="entry name" value="Rhomboid"/>
    <property type="match status" value="1"/>
</dbReference>
<dbReference type="SUPFAM" id="SSF144091">
    <property type="entry name" value="Rhomboid-like"/>
    <property type="match status" value="1"/>
</dbReference>
<gene>
    <name evidence="9" type="ORF">QQ91_0002865</name>
</gene>
<proteinExistence type="inferred from homology"/>
<protein>
    <submittedName>
        <fullName evidence="9">Rhomboid family intramembrane serine protease</fullName>
    </submittedName>
</protein>
<name>A0ABD4SZF0_9CYAN</name>
<keyword evidence="3 7" id="KW-0812">Transmembrane</keyword>
<keyword evidence="9" id="KW-0645">Protease</keyword>
<evidence type="ECO:0000256" key="5">
    <source>
        <dbReference type="ARBA" id="ARBA00022989"/>
    </source>
</evidence>
<feature type="transmembrane region" description="Helical" evidence="7">
    <location>
        <begin position="435"/>
        <end position="458"/>
    </location>
</feature>
<evidence type="ECO:0000256" key="3">
    <source>
        <dbReference type="ARBA" id="ARBA00022692"/>
    </source>
</evidence>
<dbReference type="GO" id="GO:0006508">
    <property type="term" value="P:proteolysis"/>
    <property type="evidence" value="ECO:0007669"/>
    <property type="project" value="UniProtKB-KW"/>
</dbReference>
<comment type="caution">
    <text evidence="9">The sequence shown here is derived from an EMBL/GenBank/DDBJ whole genome shotgun (WGS) entry which is preliminary data.</text>
</comment>
<evidence type="ECO:0000256" key="4">
    <source>
        <dbReference type="ARBA" id="ARBA00022801"/>
    </source>
</evidence>
<comment type="subcellular location">
    <subcellularLocation>
        <location evidence="1">Membrane</location>
        <topology evidence="1">Multi-pass membrane protein</topology>
    </subcellularLocation>
</comment>
<keyword evidence="6 7" id="KW-0472">Membrane</keyword>
<dbReference type="InterPro" id="IPR035952">
    <property type="entry name" value="Rhomboid-like_sf"/>
</dbReference>
<feature type="transmembrane region" description="Helical" evidence="7">
    <location>
        <begin position="496"/>
        <end position="516"/>
    </location>
</feature>
<feature type="transmembrane region" description="Helical" evidence="7">
    <location>
        <begin position="53"/>
        <end position="72"/>
    </location>
</feature>
<comment type="similarity">
    <text evidence="2">Belongs to the peptidase S54 family.</text>
</comment>
<dbReference type="PANTHER" id="PTHR43731:SF14">
    <property type="entry name" value="PRESENILIN-ASSOCIATED RHOMBOID-LIKE PROTEIN, MITOCHONDRIAL"/>
    <property type="match status" value="1"/>
</dbReference>
<dbReference type="RefSeq" id="WP_166279776.1">
    <property type="nucleotide sequence ID" value="NZ_JTHE03000019.1"/>
</dbReference>
<evidence type="ECO:0000256" key="1">
    <source>
        <dbReference type="ARBA" id="ARBA00004141"/>
    </source>
</evidence>
<keyword evidence="10" id="KW-1185">Reference proteome</keyword>
<evidence type="ECO:0000259" key="8">
    <source>
        <dbReference type="Pfam" id="PF01694"/>
    </source>
</evidence>
<evidence type="ECO:0000313" key="10">
    <source>
        <dbReference type="Proteomes" id="UP000031561"/>
    </source>
</evidence>
<accession>A0ABD4SZF0</accession>
<dbReference type="InterPro" id="IPR050925">
    <property type="entry name" value="Rhomboid_protease_S54"/>
</dbReference>
<dbReference type="GO" id="GO:0016020">
    <property type="term" value="C:membrane"/>
    <property type="evidence" value="ECO:0007669"/>
    <property type="project" value="UniProtKB-SubCell"/>
</dbReference>
<feature type="transmembrane region" description="Helical" evidence="7">
    <location>
        <begin position="30"/>
        <end position="47"/>
    </location>
</feature>
<dbReference type="EMBL" id="JTHE03000019">
    <property type="protein sequence ID" value="MCM1981774.1"/>
    <property type="molecule type" value="Genomic_DNA"/>
</dbReference>
<evidence type="ECO:0000313" key="9">
    <source>
        <dbReference type="EMBL" id="MCM1981774.1"/>
    </source>
</evidence>
<feature type="transmembrane region" description="Helical" evidence="7">
    <location>
        <begin position="402"/>
        <end position="423"/>
    </location>
</feature>
<dbReference type="Proteomes" id="UP000031561">
    <property type="component" value="Unassembled WGS sequence"/>
</dbReference>
<organism evidence="9 10">
    <name type="scientific">Lyngbya confervoides BDU141951</name>
    <dbReference type="NCBI Taxonomy" id="1574623"/>
    <lineage>
        <taxon>Bacteria</taxon>
        <taxon>Bacillati</taxon>
        <taxon>Cyanobacteriota</taxon>
        <taxon>Cyanophyceae</taxon>
        <taxon>Oscillatoriophycideae</taxon>
        <taxon>Oscillatoriales</taxon>
        <taxon>Microcoleaceae</taxon>
        <taxon>Lyngbya</taxon>
    </lineage>
</organism>
<dbReference type="PANTHER" id="PTHR43731">
    <property type="entry name" value="RHOMBOID PROTEASE"/>
    <property type="match status" value="1"/>
</dbReference>
<dbReference type="GO" id="GO:0008233">
    <property type="term" value="F:peptidase activity"/>
    <property type="evidence" value="ECO:0007669"/>
    <property type="project" value="UniProtKB-KW"/>
</dbReference>
<evidence type="ECO:0000256" key="6">
    <source>
        <dbReference type="ARBA" id="ARBA00023136"/>
    </source>
</evidence>
<dbReference type="InterPro" id="IPR022764">
    <property type="entry name" value="Peptidase_S54_rhomboid_dom"/>
</dbReference>
<evidence type="ECO:0000256" key="7">
    <source>
        <dbReference type="SAM" id="Phobius"/>
    </source>
</evidence>
<reference evidence="9 10" key="1">
    <citation type="journal article" date="2015" name="Genome Announc.">
        <title>Draft Genome Sequence of Filamentous Marine Cyanobacterium Lyngbya confervoides Strain BDU141951.</title>
        <authorList>
            <person name="Chandrababunaidu M.M."/>
            <person name="Sen D."/>
            <person name="Tripathy S."/>
        </authorList>
    </citation>
    <scope>NUCLEOTIDE SEQUENCE [LARGE SCALE GENOMIC DNA]</scope>
    <source>
        <strain evidence="9 10">BDU141951</strain>
    </source>
</reference>
<evidence type="ECO:0000256" key="2">
    <source>
        <dbReference type="ARBA" id="ARBA00009045"/>
    </source>
</evidence>
<dbReference type="Gene3D" id="1.20.1540.10">
    <property type="entry name" value="Rhomboid-like"/>
    <property type="match status" value="1"/>
</dbReference>
<keyword evidence="5 7" id="KW-1133">Transmembrane helix</keyword>